<dbReference type="AlphaFoldDB" id="A0ABD3VIH9"/>
<proteinExistence type="predicted"/>
<evidence type="ECO:0000313" key="2">
    <source>
        <dbReference type="EMBL" id="KAL3860986.1"/>
    </source>
</evidence>
<accession>A0ABD3VIH9</accession>
<gene>
    <name evidence="2" type="ORF">ACJMK2_007079</name>
</gene>
<evidence type="ECO:0000256" key="1">
    <source>
        <dbReference type="SAM" id="MobiDB-lite"/>
    </source>
</evidence>
<sequence length="196" mass="22552">MNSKENILKAADDSNEMMKHLKMSTSYGEYKQQESENFTKSSVLATMRTEDIVRRAKALANRKAETGFEATDKDEPEWSTVLHVENKQAKILIKTNNFRINILKKKLKALDKKRDIMRAQKIQSKLESSAPIQGSSPDVTGSLNLVVPDEKLPVKLDRNENQTELHLDLKMCDDDRFSQASTRSRVTRPRKRPFWT</sequence>
<dbReference type="Proteomes" id="UP001634394">
    <property type="component" value="Unassembled WGS sequence"/>
</dbReference>
<name>A0ABD3VIH9_SINWO</name>
<feature type="region of interest" description="Disordered" evidence="1">
    <location>
        <begin position="123"/>
        <end position="143"/>
    </location>
</feature>
<organism evidence="2 3">
    <name type="scientific">Sinanodonta woodiana</name>
    <name type="common">Chinese pond mussel</name>
    <name type="synonym">Anodonta woodiana</name>
    <dbReference type="NCBI Taxonomy" id="1069815"/>
    <lineage>
        <taxon>Eukaryota</taxon>
        <taxon>Metazoa</taxon>
        <taxon>Spiralia</taxon>
        <taxon>Lophotrochozoa</taxon>
        <taxon>Mollusca</taxon>
        <taxon>Bivalvia</taxon>
        <taxon>Autobranchia</taxon>
        <taxon>Heteroconchia</taxon>
        <taxon>Palaeoheterodonta</taxon>
        <taxon>Unionida</taxon>
        <taxon>Unionoidea</taxon>
        <taxon>Unionidae</taxon>
        <taxon>Unioninae</taxon>
        <taxon>Sinanodonta</taxon>
    </lineage>
</organism>
<comment type="caution">
    <text evidence="2">The sequence shown here is derived from an EMBL/GenBank/DDBJ whole genome shotgun (WGS) entry which is preliminary data.</text>
</comment>
<dbReference type="EMBL" id="JBJQND010000011">
    <property type="protein sequence ID" value="KAL3860986.1"/>
    <property type="molecule type" value="Genomic_DNA"/>
</dbReference>
<evidence type="ECO:0000313" key="3">
    <source>
        <dbReference type="Proteomes" id="UP001634394"/>
    </source>
</evidence>
<reference evidence="2 3" key="1">
    <citation type="submission" date="2024-11" db="EMBL/GenBank/DDBJ databases">
        <title>Chromosome-level genome assembly of the freshwater bivalve Anodonta woodiana.</title>
        <authorList>
            <person name="Chen X."/>
        </authorList>
    </citation>
    <scope>NUCLEOTIDE SEQUENCE [LARGE SCALE GENOMIC DNA]</scope>
    <source>
        <strain evidence="2">MN2024</strain>
        <tissue evidence="2">Gills</tissue>
    </source>
</reference>
<keyword evidence="3" id="KW-1185">Reference proteome</keyword>
<protein>
    <submittedName>
        <fullName evidence="2">Uncharacterized protein</fullName>
    </submittedName>
</protein>